<dbReference type="InterPro" id="IPR034338">
    <property type="entry name" value="GST_4_C"/>
</dbReference>
<proteinExistence type="predicted"/>
<dbReference type="Gene3D" id="3.40.30.10">
    <property type="entry name" value="Glutaredoxin"/>
    <property type="match status" value="1"/>
</dbReference>
<dbReference type="CDD" id="cd00570">
    <property type="entry name" value="GST_N_family"/>
    <property type="match status" value="1"/>
</dbReference>
<dbReference type="OrthoDB" id="8857552at2"/>
<dbReference type="PANTHER" id="PTHR42673">
    <property type="entry name" value="MALEYLACETOACETATE ISOMERASE"/>
    <property type="match status" value="1"/>
</dbReference>
<evidence type="ECO:0000313" key="3">
    <source>
        <dbReference type="Proteomes" id="UP000234626"/>
    </source>
</evidence>
<dbReference type="Pfam" id="PF13409">
    <property type="entry name" value="GST_N_2"/>
    <property type="match status" value="1"/>
</dbReference>
<dbReference type="Gene3D" id="1.20.1050.10">
    <property type="match status" value="1"/>
</dbReference>
<dbReference type="RefSeq" id="WP_101834511.1">
    <property type="nucleotide sequence ID" value="NZ_PJZK01000006.1"/>
</dbReference>
<dbReference type="InterPro" id="IPR004045">
    <property type="entry name" value="Glutathione_S-Trfase_N"/>
</dbReference>
<dbReference type="PROSITE" id="PS50404">
    <property type="entry name" value="GST_NTER"/>
    <property type="match status" value="1"/>
</dbReference>
<accession>A0A2N5EPN3</accession>
<dbReference type="InterPro" id="IPR036282">
    <property type="entry name" value="Glutathione-S-Trfase_C_sf"/>
</dbReference>
<dbReference type="NCBIfam" id="NF011693">
    <property type="entry name" value="PRK15113.1"/>
    <property type="match status" value="1"/>
</dbReference>
<protein>
    <submittedName>
        <fullName evidence="2">Glutathione S-transferase</fullName>
    </submittedName>
</protein>
<evidence type="ECO:0000313" key="2">
    <source>
        <dbReference type="EMBL" id="PLR51244.1"/>
    </source>
</evidence>
<dbReference type="SUPFAM" id="SSF47616">
    <property type="entry name" value="GST C-terminal domain-like"/>
    <property type="match status" value="1"/>
</dbReference>
<evidence type="ECO:0000259" key="1">
    <source>
        <dbReference type="PROSITE" id="PS50404"/>
    </source>
</evidence>
<dbReference type="GO" id="GO:0016034">
    <property type="term" value="F:maleylacetoacetate isomerase activity"/>
    <property type="evidence" value="ECO:0007669"/>
    <property type="project" value="TreeGrafter"/>
</dbReference>
<dbReference type="GO" id="GO:0006559">
    <property type="term" value="P:L-phenylalanine catabolic process"/>
    <property type="evidence" value="ECO:0007669"/>
    <property type="project" value="TreeGrafter"/>
</dbReference>
<dbReference type="PANTHER" id="PTHR42673:SF21">
    <property type="entry name" value="GLUTATHIONE S-TRANSFERASE YFCF"/>
    <property type="match status" value="1"/>
</dbReference>
<organism evidence="2 3">
    <name type="scientific">Chimaeribacter arupi</name>
    <dbReference type="NCBI Taxonomy" id="2060066"/>
    <lineage>
        <taxon>Bacteria</taxon>
        <taxon>Pseudomonadati</taxon>
        <taxon>Pseudomonadota</taxon>
        <taxon>Gammaproteobacteria</taxon>
        <taxon>Enterobacterales</taxon>
        <taxon>Yersiniaceae</taxon>
        <taxon>Chimaeribacter</taxon>
    </lineage>
</organism>
<feature type="domain" description="GST N-terminal" evidence="1">
    <location>
        <begin position="2"/>
        <end position="83"/>
    </location>
</feature>
<dbReference type="Pfam" id="PF14834">
    <property type="entry name" value="GST_C_4"/>
    <property type="match status" value="1"/>
</dbReference>
<name>A0A2N5EPN3_9GAMM</name>
<reference evidence="2 3" key="1">
    <citation type="submission" date="2017-12" db="EMBL/GenBank/DDBJ databases">
        <title>Characterization of six clinical isolates of Enterochimera gen. nov., a novel genus of the Yersiniaciae family and the three species Enterochimera arupensis sp. nov., Enterochimera coloradensis sp. nov, and Enterochimera californica sp. nov.</title>
        <authorList>
            <person name="Rossi A."/>
            <person name="Fisher M."/>
        </authorList>
    </citation>
    <scope>NUCLEOTIDE SEQUENCE [LARGE SCALE GENOMIC DNA]</scope>
    <source>
        <strain evidence="2 3">2016Iso1</strain>
    </source>
</reference>
<comment type="caution">
    <text evidence="2">The sequence shown here is derived from an EMBL/GenBank/DDBJ whole genome shotgun (WGS) entry which is preliminary data.</text>
</comment>
<dbReference type="CDD" id="cd03195">
    <property type="entry name" value="GST_C_4"/>
    <property type="match status" value="1"/>
</dbReference>
<keyword evidence="2" id="KW-0808">Transferase</keyword>
<dbReference type="AlphaFoldDB" id="A0A2N5EPN3"/>
<dbReference type="SUPFAM" id="SSF52833">
    <property type="entry name" value="Thioredoxin-like"/>
    <property type="match status" value="1"/>
</dbReference>
<dbReference type="GO" id="GO:0006749">
    <property type="term" value="P:glutathione metabolic process"/>
    <property type="evidence" value="ECO:0007669"/>
    <property type="project" value="TreeGrafter"/>
</dbReference>
<dbReference type="EMBL" id="PJZK01000006">
    <property type="protein sequence ID" value="PLR51244.1"/>
    <property type="molecule type" value="Genomic_DNA"/>
</dbReference>
<gene>
    <name evidence="2" type="ORF">CYR34_08665</name>
</gene>
<dbReference type="Proteomes" id="UP000234626">
    <property type="component" value="Unassembled WGS sequence"/>
</dbReference>
<dbReference type="GO" id="GO:0004364">
    <property type="term" value="F:glutathione transferase activity"/>
    <property type="evidence" value="ECO:0007669"/>
    <property type="project" value="TreeGrafter"/>
</dbReference>
<dbReference type="InterPro" id="IPR036249">
    <property type="entry name" value="Thioredoxin-like_sf"/>
</dbReference>
<sequence>MFTLYVDDHYFSPYALSAFVALTEKGVAFTLETVALGAGEQQQPAYSALSLTQRVPTLVEGDFRLSESSAIDEYLEECFPAPDYVALYPASRRLRAKAREVQAWLRSDLGAIRTERPTDVIFGGLRMAPLTPAGQQSAEKLIAAAGKLLPEGQHTLFETWSIADTELALMLNRLIMNGDAVPARLAAYAHAQWQRPSVQLWLMLSQQKQ</sequence>
<keyword evidence="3" id="KW-1185">Reference proteome</keyword>